<accession>A0ABS8RPH9</accession>
<feature type="compositionally biased region" description="Polar residues" evidence="1">
    <location>
        <begin position="121"/>
        <end position="132"/>
    </location>
</feature>
<organism evidence="2 3">
    <name type="scientific">Datura stramonium</name>
    <name type="common">Jimsonweed</name>
    <name type="synonym">Common thornapple</name>
    <dbReference type="NCBI Taxonomy" id="4076"/>
    <lineage>
        <taxon>Eukaryota</taxon>
        <taxon>Viridiplantae</taxon>
        <taxon>Streptophyta</taxon>
        <taxon>Embryophyta</taxon>
        <taxon>Tracheophyta</taxon>
        <taxon>Spermatophyta</taxon>
        <taxon>Magnoliopsida</taxon>
        <taxon>eudicotyledons</taxon>
        <taxon>Gunneridae</taxon>
        <taxon>Pentapetalae</taxon>
        <taxon>asterids</taxon>
        <taxon>lamiids</taxon>
        <taxon>Solanales</taxon>
        <taxon>Solanaceae</taxon>
        <taxon>Solanoideae</taxon>
        <taxon>Datureae</taxon>
        <taxon>Datura</taxon>
    </lineage>
</organism>
<comment type="caution">
    <text evidence="2">The sequence shown here is derived from an EMBL/GenBank/DDBJ whole genome shotgun (WGS) entry which is preliminary data.</text>
</comment>
<sequence>MVILKKRPYQSANEQNGNEGWSSKARSGGPSAYNAIDASRAEEYGGSPSIQIAGPSLGVKAIQGMSDYSVNTISEKSITNIADSSMMQFNHIEETQPTPIMTTEHPQEVGLSNVPQRDLLQSQPIDPHSTQGRKLAPGRGWESGLFPGSMLESGPRSGSRSEIWSRVKIENSSLVRSLISDQDQESGSGSGRKSSPESELRSNPDFSSKLDLTPIPTWGQGQVLAGSFVGAKLGLDQSYVNDQVLKRSRS</sequence>
<proteinExistence type="predicted"/>
<dbReference type="EMBL" id="JACEIK010000070">
    <property type="protein sequence ID" value="MCD7448635.1"/>
    <property type="molecule type" value="Genomic_DNA"/>
</dbReference>
<reference evidence="2 3" key="1">
    <citation type="journal article" date="2021" name="BMC Genomics">
        <title>Datura genome reveals duplications of psychoactive alkaloid biosynthetic genes and high mutation rate following tissue culture.</title>
        <authorList>
            <person name="Rajewski A."/>
            <person name="Carter-House D."/>
            <person name="Stajich J."/>
            <person name="Litt A."/>
        </authorList>
    </citation>
    <scope>NUCLEOTIDE SEQUENCE [LARGE SCALE GENOMIC DNA]</scope>
    <source>
        <strain evidence="2">AR-01</strain>
    </source>
</reference>
<feature type="region of interest" description="Disordered" evidence="1">
    <location>
        <begin position="175"/>
        <end position="217"/>
    </location>
</feature>
<name>A0ABS8RPH9_DATST</name>
<feature type="region of interest" description="Disordered" evidence="1">
    <location>
        <begin position="121"/>
        <end position="161"/>
    </location>
</feature>
<keyword evidence="3" id="KW-1185">Reference proteome</keyword>
<evidence type="ECO:0000313" key="3">
    <source>
        <dbReference type="Proteomes" id="UP000823775"/>
    </source>
</evidence>
<evidence type="ECO:0000256" key="1">
    <source>
        <dbReference type="SAM" id="MobiDB-lite"/>
    </source>
</evidence>
<feature type="region of interest" description="Disordered" evidence="1">
    <location>
        <begin position="1"/>
        <end position="34"/>
    </location>
</feature>
<protein>
    <submittedName>
        <fullName evidence="2">Uncharacterized protein</fullName>
    </submittedName>
</protein>
<feature type="compositionally biased region" description="Polar residues" evidence="1">
    <location>
        <begin position="10"/>
        <end position="25"/>
    </location>
</feature>
<dbReference type="Proteomes" id="UP000823775">
    <property type="component" value="Unassembled WGS sequence"/>
</dbReference>
<gene>
    <name evidence="2" type="ORF">HAX54_045283</name>
</gene>
<evidence type="ECO:0000313" key="2">
    <source>
        <dbReference type="EMBL" id="MCD7448635.1"/>
    </source>
</evidence>